<keyword evidence="5 8" id="KW-1133">Transmembrane helix</keyword>
<evidence type="ECO:0000256" key="1">
    <source>
        <dbReference type="ARBA" id="ARBA00004370"/>
    </source>
</evidence>
<evidence type="ECO:0000259" key="9">
    <source>
        <dbReference type="SMART" id="SM00665"/>
    </source>
</evidence>
<feature type="transmembrane region" description="Helical" evidence="8">
    <location>
        <begin position="86"/>
        <end position="108"/>
    </location>
</feature>
<evidence type="ECO:0000256" key="2">
    <source>
        <dbReference type="ARBA" id="ARBA00022448"/>
    </source>
</evidence>
<name>A0AAW1SL08_9CHLO</name>
<dbReference type="PANTHER" id="PTHR23130:SF171">
    <property type="entry name" value="OS01G0895300 PROTEIN"/>
    <property type="match status" value="1"/>
</dbReference>
<keyword evidence="3 8" id="KW-0812">Transmembrane</keyword>
<feature type="transmembrane region" description="Helical" evidence="8">
    <location>
        <begin position="120"/>
        <end position="137"/>
    </location>
</feature>
<dbReference type="InterPro" id="IPR006593">
    <property type="entry name" value="Cyt_b561/ferric_Rdtase_TM"/>
</dbReference>
<dbReference type="AlphaFoldDB" id="A0AAW1SL08"/>
<feature type="transmembrane region" description="Helical" evidence="8">
    <location>
        <begin position="188"/>
        <end position="205"/>
    </location>
</feature>
<evidence type="ECO:0000256" key="7">
    <source>
        <dbReference type="SAM" id="MobiDB-lite"/>
    </source>
</evidence>
<evidence type="ECO:0000313" key="10">
    <source>
        <dbReference type="EMBL" id="KAK9848170.1"/>
    </source>
</evidence>
<feature type="region of interest" description="Disordered" evidence="7">
    <location>
        <begin position="1"/>
        <end position="48"/>
    </location>
</feature>
<accession>A0AAW1SL08</accession>
<reference evidence="10 11" key="1">
    <citation type="journal article" date="2024" name="Nat. Commun.">
        <title>Phylogenomics reveals the evolutionary origins of lichenization in chlorophyte algae.</title>
        <authorList>
            <person name="Puginier C."/>
            <person name="Libourel C."/>
            <person name="Otte J."/>
            <person name="Skaloud P."/>
            <person name="Haon M."/>
            <person name="Grisel S."/>
            <person name="Petersen M."/>
            <person name="Berrin J.G."/>
            <person name="Delaux P.M."/>
            <person name="Dal Grande F."/>
            <person name="Keller J."/>
        </authorList>
    </citation>
    <scope>NUCLEOTIDE SEQUENCE [LARGE SCALE GENOMIC DNA]</scope>
    <source>
        <strain evidence="10 11">SAG 2523</strain>
    </source>
</reference>
<dbReference type="Gene3D" id="1.20.120.1770">
    <property type="match status" value="1"/>
</dbReference>
<feature type="domain" description="Cytochrome b561" evidence="9">
    <location>
        <begin position="71"/>
        <end position="174"/>
    </location>
</feature>
<evidence type="ECO:0000256" key="3">
    <source>
        <dbReference type="ARBA" id="ARBA00022692"/>
    </source>
</evidence>
<keyword evidence="6 8" id="KW-0472">Membrane</keyword>
<dbReference type="GO" id="GO:0016020">
    <property type="term" value="C:membrane"/>
    <property type="evidence" value="ECO:0007669"/>
    <property type="project" value="UniProtKB-SubCell"/>
</dbReference>
<evidence type="ECO:0000256" key="8">
    <source>
        <dbReference type="SAM" id="Phobius"/>
    </source>
</evidence>
<gene>
    <name evidence="10" type="ORF">WJX84_011933</name>
</gene>
<evidence type="ECO:0000256" key="6">
    <source>
        <dbReference type="ARBA" id="ARBA00023136"/>
    </source>
</evidence>
<dbReference type="CDD" id="cd08760">
    <property type="entry name" value="Cyt_b561_FRRS1_like"/>
    <property type="match status" value="1"/>
</dbReference>
<evidence type="ECO:0000313" key="11">
    <source>
        <dbReference type="Proteomes" id="UP001485043"/>
    </source>
</evidence>
<dbReference type="Pfam" id="PF03188">
    <property type="entry name" value="Cytochrom_B561"/>
    <property type="match status" value="1"/>
</dbReference>
<dbReference type="SMART" id="SM00665">
    <property type="entry name" value="B561"/>
    <property type="match status" value="1"/>
</dbReference>
<feature type="transmembrane region" description="Helical" evidence="8">
    <location>
        <begin position="157"/>
        <end position="176"/>
    </location>
</feature>
<comment type="subcellular location">
    <subcellularLocation>
        <location evidence="1">Membrane</location>
    </subcellularLocation>
</comment>
<organism evidence="10 11">
    <name type="scientific">Apatococcus fuscideae</name>
    <dbReference type="NCBI Taxonomy" id="2026836"/>
    <lineage>
        <taxon>Eukaryota</taxon>
        <taxon>Viridiplantae</taxon>
        <taxon>Chlorophyta</taxon>
        <taxon>core chlorophytes</taxon>
        <taxon>Trebouxiophyceae</taxon>
        <taxon>Chlorellales</taxon>
        <taxon>Chlorellaceae</taxon>
        <taxon>Apatococcus</taxon>
    </lineage>
</organism>
<evidence type="ECO:0000256" key="5">
    <source>
        <dbReference type="ARBA" id="ARBA00022989"/>
    </source>
</evidence>
<keyword evidence="11" id="KW-1185">Reference proteome</keyword>
<evidence type="ECO:0000256" key="4">
    <source>
        <dbReference type="ARBA" id="ARBA00022982"/>
    </source>
</evidence>
<dbReference type="PANTHER" id="PTHR23130">
    <property type="entry name" value="CYTOCHROME B561 AND DOMON DOMAIN-CONTAINING PROTEIN"/>
    <property type="match status" value="1"/>
</dbReference>
<comment type="caution">
    <text evidence="10">The sequence shown here is derived from an EMBL/GenBank/DDBJ whole genome shotgun (WGS) entry which is preliminary data.</text>
</comment>
<keyword evidence="2" id="KW-0813">Transport</keyword>
<dbReference type="Proteomes" id="UP001485043">
    <property type="component" value="Unassembled WGS sequence"/>
</dbReference>
<sequence length="263" mass="28911">MGWPTDRAKTQLPHLKAVQQLSSGRKDSSATAPKRSRPSVLGPSAVKRRRANQKPLIEKLLGSKQCGSCQRFMDCCKDKRGRWLTLHWMSLCLAYTLGMVAVIMGTYLRDNSELKHSHKIVGSVTTGLGGVQILAAFGLRPGQLSSLRKIWNASHWWVGRSTLILGVATIVTGLAAKNRKHPWDALPWYIALAVILCFCYIITAVKDTTDYLRQPALDAETRLEMGLKPQEQGGQTSPLLAARHIPGRGYYNPQPLLGASSAA</sequence>
<proteinExistence type="predicted"/>
<dbReference type="EMBL" id="JALJOV010001418">
    <property type="protein sequence ID" value="KAK9848170.1"/>
    <property type="molecule type" value="Genomic_DNA"/>
</dbReference>
<keyword evidence="4" id="KW-0249">Electron transport</keyword>
<protein>
    <recommendedName>
        <fullName evidence="9">Cytochrome b561 domain-containing protein</fullName>
    </recommendedName>
</protein>